<evidence type="ECO:0000256" key="6">
    <source>
        <dbReference type="SAM" id="Coils"/>
    </source>
</evidence>
<evidence type="ECO:0000256" key="4">
    <source>
        <dbReference type="ARBA" id="ARBA00022989"/>
    </source>
</evidence>
<keyword evidence="3 7" id="KW-0812">Transmembrane</keyword>
<evidence type="ECO:0000256" key="5">
    <source>
        <dbReference type="ARBA" id="ARBA00023136"/>
    </source>
</evidence>
<dbReference type="Proteomes" id="UP001596303">
    <property type="component" value="Unassembled WGS sequence"/>
</dbReference>
<keyword evidence="6" id="KW-0175">Coiled coil</keyword>
<protein>
    <submittedName>
        <fullName evidence="10">Gldg family protein</fullName>
    </submittedName>
</protein>
<dbReference type="InterPro" id="IPR019196">
    <property type="entry name" value="ABC_transp_unknown"/>
</dbReference>
<name>A0ABW1SAF1_9PROT</name>
<proteinExistence type="predicted"/>
<evidence type="ECO:0000313" key="11">
    <source>
        <dbReference type="Proteomes" id="UP001596303"/>
    </source>
</evidence>
<evidence type="ECO:0000256" key="3">
    <source>
        <dbReference type="ARBA" id="ARBA00022692"/>
    </source>
</evidence>
<feature type="coiled-coil region" evidence="6">
    <location>
        <begin position="781"/>
        <end position="812"/>
    </location>
</feature>
<feature type="transmembrane region" description="Helical" evidence="7">
    <location>
        <begin position="813"/>
        <end position="834"/>
    </location>
</feature>
<accession>A0ABW1SAF1</accession>
<feature type="transmembrane region" description="Helical" evidence="7">
    <location>
        <begin position="250"/>
        <end position="267"/>
    </location>
</feature>
<comment type="caution">
    <text evidence="10">The sequence shown here is derived from an EMBL/GenBank/DDBJ whole genome shotgun (WGS) entry which is preliminary data.</text>
</comment>
<comment type="subcellular location">
    <subcellularLocation>
        <location evidence="1">Cell membrane</location>
        <topology evidence="1">Multi-pass membrane protein</topology>
    </subcellularLocation>
</comment>
<evidence type="ECO:0000256" key="1">
    <source>
        <dbReference type="ARBA" id="ARBA00004651"/>
    </source>
</evidence>
<evidence type="ECO:0000259" key="8">
    <source>
        <dbReference type="Pfam" id="PF09822"/>
    </source>
</evidence>
<feature type="transmembrane region" description="Helical" evidence="7">
    <location>
        <begin position="95"/>
        <end position="119"/>
    </location>
</feature>
<organism evidence="10 11">
    <name type="scientific">Ponticaulis profundi</name>
    <dbReference type="NCBI Taxonomy" id="2665222"/>
    <lineage>
        <taxon>Bacteria</taxon>
        <taxon>Pseudomonadati</taxon>
        <taxon>Pseudomonadota</taxon>
        <taxon>Alphaproteobacteria</taxon>
        <taxon>Hyphomonadales</taxon>
        <taxon>Hyphomonadaceae</taxon>
        <taxon>Ponticaulis</taxon>
    </lineage>
</organism>
<gene>
    <name evidence="10" type="ORF">ACFQDM_08990</name>
</gene>
<keyword evidence="2" id="KW-1003">Cell membrane</keyword>
<sequence>MNAFRSIFLRELRAYFLSPLAYVFLAVYILVTGLSTWNMARFFDTALADLTPFFQFQPWLLAFFIPAIGMRLWSEDLKSGTIDLYLTAPAPIYTVHLAKFAAGLTLVVTALSLTLPYWGSVTYLGTPDHGAILGLYLNLIVTGIIFLLITLAFSALTQQQVIAFVLSTFACLAFLVIGLPAVTSPLSAALPGWIANWLLDLSLYDVFARALRGIILLSDVVYLVGLILLLFLAGLVILSAKRRVGSRTGLPFNTLSFALLIMALPLLRGGIGHIAPAAQIDMTADRLNTLSPSAKQLAAELKEPIDLVFFYSETIGQDYPQIRAHAERVEATLNAFQRASNGQLRVRTIDPEPYSAGEDLAITHGMTEVPTEGIDPLYFGISGQNRTDDLQSIPFLNPERDDALEFDIASLISTLDQITKPKIAILSGSSAISENGGDGTASHISQKLIEGFEIVWLSPSSLDIPEDVETVLLIAPPDLSDYTAYQLDQFLMRKGRLILMMDPAPLFSQTPPLGPKLSKWLSDWGIEPSDEILADTELGLPVTTNGPAGQRVETQPIYLGPGPSQFDRSDFLTRSLKQKLHIGGTGWFDVNGANRLQASPLIQSSLQSYAVQPADLASSDLTPSSVRALMTPLERTVPIAFRLSGRLTSRYSDGAPEPDLPEDPVLKRIAEASLVTRPHLQKSDETVQILLFGDIDFLSDAFYVHPQTGALLADNEALILNALDQFAGRSALAGLRARPSGRRPMTRVLELRQTAEANYLAEQDALELRMSEIQTGISQAAPETRQEYLEAREALRNLQRQFRSKINRLETTLRILTIWLPFTLAILTGLLIHFTMQRRT</sequence>
<dbReference type="EMBL" id="JBHSSW010000009">
    <property type="protein sequence ID" value="MFC6198213.1"/>
    <property type="molecule type" value="Genomic_DNA"/>
</dbReference>
<dbReference type="Pfam" id="PF23357">
    <property type="entry name" value="DUF7088"/>
    <property type="match status" value="1"/>
</dbReference>
<reference evidence="11" key="1">
    <citation type="journal article" date="2019" name="Int. J. Syst. Evol. Microbiol.">
        <title>The Global Catalogue of Microorganisms (GCM) 10K type strain sequencing project: providing services to taxonomists for standard genome sequencing and annotation.</title>
        <authorList>
            <consortium name="The Broad Institute Genomics Platform"/>
            <consortium name="The Broad Institute Genome Sequencing Center for Infectious Disease"/>
            <person name="Wu L."/>
            <person name="Ma J."/>
        </authorList>
    </citation>
    <scope>NUCLEOTIDE SEQUENCE [LARGE SCALE GENOMIC DNA]</scope>
    <source>
        <strain evidence="11">CGMCC-1.15741</strain>
    </source>
</reference>
<feature type="transmembrane region" description="Helical" evidence="7">
    <location>
        <begin position="56"/>
        <end position="74"/>
    </location>
</feature>
<dbReference type="PANTHER" id="PTHR30294:SF29">
    <property type="entry name" value="MULTIDRUG ABC TRANSPORTER PERMEASE YBHS-RELATED"/>
    <property type="match status" value="1"/>
</dbReference>
<keyword evidence="11" id="KW-1185">Reference proteome</keyword>
<evidence type="ECO:0000256" key="7">
    <source>
        <dbReference type="SAM" id="Phobius"/>
    </source>
</evidence>
<feature type="transmembrane region" description="Helical" evidence="7">
    <location>
        <begin position="12"/>
        <end position="36"/>
    </location>
</feature>
<feature type="transmembrane region" description="Helical" evidence="7">
    <location>
        <begin position="131"/>
        <end position="154"/>
    </location>
</feature>
<keyword evidence="4 7" id="KW-1133">Transmembrane helix</keyword>
<evidence type="ECO:0000259" key="9">
    <source>
        <dbReference type="Pfam" id="PF23357"/>
    </source>
</evidence>
<keyword evidence="5 7" id="KW-0472">Membrane</keyword>
<feature type="transmembrane region" description="Helical" evidence="7">
    <location>
        <begin position="161"/>
        <end position="194"/>
    </location>
</feature>
<dbReference type="RefSeq" id="WP_377378264.1">
    <property type="nucleotide sequence ID" value="NZ_JBHSSW010000009.1"/>
</dbReference>
<dbReference type="InterPro" id="IPR051449">
    <property type="entry name" value="ABC-2_transporter_component"/>
</dbReference>
<evidence type="ECO:0000256" key="2">
    <source>
        <dbReference type="ARBA" id="ARBA00022475"/>
    </source>
</evidence>
<feature type="domain" description="DUF7088" evidence="9">
    <location>
        <begin position="285"/>
        <end position="372"/>
    </location>
</feature>
<dbReference type="PANTHER" id="PTHR30294">
    <property type="entry name" value="MEMBRANE COMPONENT OF ABC TRANSPORTER YHHJ-RELATED"/>
    <property type="match status" value="1"/>
</dbReference>
<feature type="domain" description="ABC-type uncharacterised transport system" evidence="8">
    <location>
        <begin position="420"/>
        <end position="722"/>
    </location>
</feature>
<dbReference type="InterPro" id="IPR055396">
    <property type="entry name" value="DUF7088"/>
</dbReference>
<dbReference type="Pfam" id="PF09822">
    <property type="entry name" value="ABC_transp_aux"/>
    <property type="match status" value="1"/>
</dbReference>
<feature type="transmembrane region" description="Helical" evidence="7">
    <location>
        <begin position="214"/>
        <end position="238"/>
    </location>
</feature>
<evidence type="ECO:0000313" key="10">
    <source>
        <dbReference type="EMBL" id="MFC6198213.1"/>
    </source>
</evidence>